<keyword evidence="5" id="KW-1185">Reference proteome</keyword>
<dbReference type="Gene3D" id="3.40.50.1820">
    <property type="entry name" value="alpha/beta hydrolase"/>
    <property type="match status" value="1"/>
</dbReference>
<protein>
    <submittedName>
        <fullName evidence="4">Dipeptidyl aminopeptidase/acylaminoacyl peptidase</fullName>
    </submittedName>
</protein>
<dbReference type="RefSeq" id="WP_092019104.1">
    <property type="nucleotide sequence ID" value="NZ_FOXH01000015.1"/>
</dbReference>
<dbReference type="GO" id="GO:0004177">
    <property type="term" value="F:aminopeptidase activity"/>
    <property type="evidence" value="ECO:0007669"/>
    <property type="project" value="UniProtKB-KW"/>
</dbReference>
<feature type="domain" description="Peptidase S9 prolyl oligopeptidase catalytic" evidence="2">
    <location>
        <begin position="591"/>
        <end position="786"/>
    </location>
</feature>
<dbReference type="STRING" id="1079859.SAMN04515674_115134"/>
<dbReference type="PANTHER" id="PTHR11731">
    <property type="entry name" value="PROTEASE FAMILY S9B,C DIPEPTIDYL-PEPTIDASE IV-RELATED"/>
    <property type="match status" value="1"/>
</dbReference>
<keyword evidence="1" id="KW-0732">Signal</keyword>
<dbReference type="GO" id="GO:0008236">
    <property type="term" value="F:serine-type peptidase activity"/>
    <property type="evidence" value="ECO:0007669"/>
    <property type="project" value="InterPro"/>
</dbReference>
<dbReference type="AlphaFoldDB" id="A0A1I5XRR1"/>
<evidence type="ECO:0000313" key="4">
    <source>
        <dbReference type="EMBL" id="SFQ34628.1"/>
    </source>
</evidence>
<dbReference type="Gene3D" id="2.140.10.30">
    <property type="entry name" value="Dipeptidylpeptidase IV, N-terminal domain"/>
    <property type="match status" value="2"/>
</dbReference>
<dbReference type="EMBL" id="FOXH01000015">
    <property type="protein sequence ID" value="SFQ34628.1"/>
    <property type="molecule type" value="Genomic_DNA"/>
</dbReference>
<feature type="chain" id="PRO_5011722656" evidence="1">
    <location>
        <begin position="20"/>
        <end position="787"/>
    </location>
</feature>
<gene>
    <name evidence="4" type="ORF">SAMN04515674_115134</name>
</gene>
<name>A0A1I5XRR1_9BACT</name>
<dbReference type="InterPro" id="IPR050278">
    <property type="entry name" value="Serine_Prot_S9B/DPPIV"/>
</dbReference>
<dbReference type="SUPFAM" id="SSF82171">
    <property type="entry name" value="DPP6 N-terminal domain-like"/>
    <property type="match status" value="1"/>
</dbReference>
<keyword evidence="4" id="KW-0378">Hydrolase</keyword>
<dbReference type="GO" id="GO:0008239">
    <property type="term" value="F:dipeptidyl-peptidase activity"/>
    <property type="evidence" value="ECO:0007669"/>
    <property type="project" value="TreeGrafter"/>
</dbReference>
<dbReference type="InterPro" id="IPR002469">
    <property type="entry name" value="Peptidase_S9B_N"/>
</dbReference>
<dbReference type="InterPro" id="IPR001375">
    <property type="entry name" value="Peptidase_S9_cat"/>
</dbReference>
<keyword evidence="4" id="KW-0645">Protease</keyword>
<dbReference type="Proteomes" id="UP000199306">
    <property type="component" value="Unassembled WGS sequence"/>
</dbReference>
<evidence type="ECO:0000259" key="2">
    <source>
        <dbReference type="Pfam" id="PF00326"/>
    </source>
</evidence>
<proteinExistence type="predicted"/>
<accession>A0A1I5XRR1</accession>
<feature type="signal peptide" evidence="1">
    <location>
        <begin position="1"/>
        <end position="19"/>
    </location>
</feature>
<dbReference type="PANTHER" id="PTHR11731:SF193">
    <property type="entry name" value="DIPEPTIDYL PEPTIDASE 9"/>
    <property type="match status" value="1"/>
</dbReference>
<dbReference type="OrthoDB" id="9812921at2"/>
<dbReference type="Pfam" id="PF00930">
    <property type="entry name" value="DPPIV_N"/>
    <property type="match status" value="1"/>
</dbReference>
<dbReference type="SUPFAM" id="SSF53474">
    <property type="entry name" value="alpha/beta-Hydrolases"/>
    <property type="match status" value="1"/>
</dbReference>
<dbReference type="InterPro" id="IPR029058">
    <property type="entry name" value="AB_hydrolase_fold"/>
</dbReference>
<evidence type="ECO:0000256" key="1">
    <source>
        <dbReference type="SAM" id="SignalP"/>
    </source>
</evidence>
<evidence type="ECO:0000259" key="3">
    <source>
        <dbReference type="Pfam" id="PF00930"/>
    </source>
</evidence>
<dbReference type="Pfam" id="PF00326">
    <property type="entry name" value="Peptidase_S9"/>
    <property type="match status" value="1"/>
</dbReference>
<evidence type="ECO:0000313" key="5">
    <source>
        <dbReference type="Proteomes" id="UP000199306"/>
    </source>
</evidence>
<keyword evidence="4" id="KW-0031">Aminopeptidase</keyword>
<feature type="domain" description="Dipeptidylpeptidase IV N-terminal" evidence="3">
    <location>
        <begin position="231"/>
        <end position="500"/>
    </location>
</feature>
<sequence length="787" mass="89240">MKKLLLLLLTNLLLKPLFAQQPLTVDKIMADPKWIGVSPANLFWGEDSKTIYFSWNPEKTKGDSLYAATFTDKKPFKVSPQIRRQLPAANGVYNKARTLKIYLKNGDIFLLDTKTQTTRQITNTLEVENSAAFSGNEQKILFVKANNLFSFSINSGEINQLTNFLTGTKKPDAKLSEQEKWLKQDQLAYFKVLKERADKKKEADKINKADLPRRPKEVYLDEKNVDNIQLSPDENFITYRLLKPTSGAKSTIVPNYVTESGFTEELPARTKVGASLSSSELFVYNIKKDTVYPIVTKDIPGISDKTDFSKDYPAKKDTSKTKKEASRKVFVNGPVWSEDGLNAVVVVRSEDNKDRWIMLLDVQTGKLKQLDRQRDEAWIAGPGIGGWFSAGNLGWVDNQIIWFQSEADGYSHIYTVNVKTGEHKQLTKGKFEVKDAELSKDKKFFYFTSSEVHPGEQHYYKMSILGGERVKLTSMTGANLVALSPDETKLAYLYSYANKPWELFVQDNTVSARPIQVTQSLSAEFKSYAWIDPKVITFKASDGAEVYARVYEGKGEKGKKPAVIFVHGAGYLQNAHKWWSQYFREYMFHNLLVEKGYTVLDIDYRASAGYGRDCRTGIYRFMGGKDLSDQVDGVKYLVENQGVDPKRIGIYGGSYGGFITLMGLFTTPDVFAAGAALRPVTDWAAYNHGYTSNILNEPFTDSLAYARSSPLYHAEGLKNPLLICHGMVDVNVHFQDVVRLSQRLIELKKENWELAVYPMEDHGFVEPSSWTDEYKRILKLFETNLKK</sequence>
<organism evidence="4 5">
    <name type="scientific">Pseudarcicella hirudinis</name>
    <dbReference type="NCBI Taxonomy" id="1079859"/>
    <lineage>
        <taxon>Bacteria</taxon>
        <taxon>Pseudomonadati</taxon>
        <taxon>Bacteroidota</taxon>
        <taxon>Cytophagia</taxon>
        <taxon>Cytophagales</taxon>
        <taxon>Flectobacillaceae</taxon>
        <taxon>Pseudarcicella</taxon>
    </lineage>
</organism>
<reference evidence="4 5" key="1">
    <citation type="submission" date="2016-10" db="EMBL/GenBank/DDBJ databases">
        <authorList>
            <person name="de Groot N.N."/>
        </authorList>
    </citation>
    <scope>NUCLEOTIDE SEQUENCE [LARGE SCALE GENOMIC DNA]</scope>
    <source>
        <strain evidence="5">E92,LMG 26720,CCM 7988</strain>
    </source>
</reference>
<dbReference type="GO" id="GO:0006508">
    <property type="term" value="P:proteolysis"/>
    <property type="evidence" value="ECO:0007669"/>
    <property type="project" value="InterPro"/>
</dbReference>